<protein>
    <submittedName>
        <fullName evidence="1">Uncharacterized protein</fullName>
    </submittedName>
</protein>
<reference evidence="2" key="1">
    <citation type="journal article" date="2014" name="Environ. Microbiol.">
        <title>Comparative genomics of the marine bacterial genus Glaciecola reveals the high degree of genomic diversity and genomic characteristic for cold adaptation.</title>
        <authorList>
            <person name="Qin Q.L."/>
            <person name="Xie B.B."/>
            <person name="Yu Y."/>
            <person name="Shu Y.L."/>
            <person name="Rong J.C."/>
            <person name="Zhang Y.J."/>
            <person name="Zhao D.L."/>
            <person name="Chen X.L."/>
            <person name="Zhang X.Y."/>
            <person name="Chen B."/>
            <person name="Zhou B.C."/>
            <person name="Zhang Y.Z."/>
        </authorList>
    </citation>
    <scope>NUCLEOTIDE SEQUENCE [LARGE SCALE GENOMIC DNA]</scope>
    <source>
        <strain evidence="2">ACAM 615</strain>
    </source>
</reference>
<comment type="caution">
    <text evidence="1">The sequence shown here is derived from an EMBL/GenBank/DDBJ whole genome shotgun (WGS) entry which is preliminary data.</text>
</comment>
<name>K6Z9D2_9ALTE</name>
<keyword evidence="2" id="KW-1185">Reference proteome</keyword>
<dbReference type="EMBL" id="BAEQ01000004">
    <property type="protein sequence ID" value="GAC26977.1"/>
    <property type="molecule type" value="Genomic_DNA"/>
</dbReference>
<evidence type="ECO:0000313" key="1">
    <source>
        <dbReference type="EMBL" id="GAC26977.1"/>
    </source>
</evidence>
<gene>
    <name evidence="1" type="ORF">GPAL_0096</name>
</gene>
<accession>K6Z9D2</accession>
<dbReference type="Proteomes" id="UP000006251">
    <property type="component" value="Unassembled WGS sequence"/>
</dbReference>
<sequence>MRLKSNSSYFNSLDLLLCLCGNGFANGKSIGHDWLSQRNVGWMFDHRLPTASSLLAEY</sequence>
<evidence type="ECO:0000313" key="2">
    <source>
        <dbReference type="Proteomes" id="UP000006251"/>
    </source>
</evidence>
<proteinExistence type="predicted"/>
<dbReference type="AlphaFoldDB" id="K6Z9D2"/>
<organism evidence="1 2">
    <name type="scientific">Brumicola pallidula DSM 14239 = ACAM 615</name>
    <dbReference type="NCBI Taxonomy" id="1121922"/>
    <lineage>
        <taxon>Bacteria</taxon>
        <taxon>Pseudomonadati</taxon>
        <taxon>Pseudomonadota</taxon>
        <taxon>Gammaproteobacteria</taxon>
        <taxon>Alteromonadales</taxon>
        <taxon>Alteromonadaceae</taxon>
        <taxon>Brumicola</taxon>
    </lineage>
</organism>